<evidence type="ECO:0000256" key="3">
    <source>
        <dbReference type="ARBA" id="ARBA00023203"/>
    </source>
</evidence>
<keyword evidence="3" id="KW-0009">Actin-binding</keyword>
<dbReference type="GO" id="GO:0051639">
    <property type="term" value="P:actin filament network formation"/>
    <property type="evidence" value="ECO:0000318"/>
    <property type="project" value="GO_Central"/>
</dbReference>
<dbReference type="OMA" id="TVNHLYV"/>
<dbReference type="SUPFAM" id="SSF47576">
    <property type="entry name" value="Calponin-homology domain, CH-domain"/>
    <property type="match status" value="1"/>
</dbReference>
<dbReference type="PROSITE" id="PS50021">
    <property type="entry name" value="CH"/>
    <property type="match status" value="4"/>
</dbReference>
<dbReference type="Pfam" id="PF00307">
    <property type="entry name" value="CH"/>
    <property type="match status" value="4"/>
</dbReference>
<dbReference type="InterPro" id="IPR011992">
    <property type="entry name" value="EF-hand-dom_pair"/>
</dbReference>
<proteinExistence type="predicted"/>
<feature type="domain" description="Calponin-homology (CH)" evidence="4">
    <location>
        <begin position="399"/>
        <end position="505"/>
    </location>
</feature>
<dbReference type="GO" id="GO:0051015">
    <property type="term" value="F:actin filament binding"/>
    <property type="evidence" value="ECO:0000318"/>
    <property type="project" value="GO_Central"/>
</dbReference>
<dbReference type="FunFam" id="1.10.418.10:FF:000045">
    <property type="entry name" value="Fimbrin-1 isoform A"/>
    <property type="match status" value="1"/>
</dbReference>
<evidence type="ECO:0000313" key="5">
    <source>
        <dbReference type="EMBL" id="KMZ76482.1"/>
    </source>
</evidence>
<evidence type="ECO:0000259" key="4">
    <source>
        <dbReference type="PROSITE" id="PS50021"/>
    </source>
</evidence>
<keyword evidence="2" id="KW-0677">Repeat</keyword>
<dbReference type="InterPro" id="IPR001589">
    <property type="entry name" value="Actinin_actin-bd_CS"/>
</dbReference>
<dbReference type="GO" id="GO:0032432">
    <property type="term" value="C:actin filament bundle"/>
    <property type="evidence" value="ECO:0000318"/>
    <property type="project" value="GO_Central"/>
</dbReference>
<reference evidence="6" key="1">
    <citation type="journal article" date="2016" name="Nature">
        <title>The genome of the seagrass Zostera marina reveals angiosperm adaptation to the sea.</title>
        <authorList>
            <person name="Olsen J.L."/>
            <person name="Rouze P."/>
            <person name="Verhelst B."/>
            <person name="Lin Y.-C."/>
            <person name="Bayer T."/>
            <person name="Collen J."/>
            <person name="Dattolo E."/>
            <person name="De Paoli E."/>
            <person name="Dittami S."/>
            <person name="Maumus F."/>
            <person name="Michel G."/>
            <person name="Kersting A."/>
            <person name="Lauritano C."/>
            <person name="Lohaus R."/>
            <person name="Toepel M."/>
            <person name="Tonon T."/>
            <person name="Vanneste K."/>
            <person name="Amirebrahimi M."/>
            <person name="Brakel J."/>
            <person name="Bostroem C."/>
            <person name="Chovatia M."/>
            <person name="Grimwood J."/>
            <person name="Jenkins J.W."/>
            <person name="Jueterbock A."/>
            <person name="Mraz A."/>
            <person name="Stam W.T."/>
            <person name="Tice H."/>
            <person name="Bornberg-Bauer E."/>
            <person name="Green P.J."/>
            <person name="Pearson G.A."/>
            <person name="Procaccini G."/>
            <person name="Duarte C.M."/>
            <person name="Schmutz J."/>
            <person name="Reusch T.B.H."/>
            <person name="Van de Peer Y."/>
        </authorList>
    </citation>
    <scope>NUCLEOTIDE SEQUENCE [LARGE SCALE GENOMIC DNA]</scope>
    <source>
        <strain evidence="6">cv. Finnish</strain>
    </source>
</reference>
<organism evidence="5 6">
    <name type="scientific">Zostera marina</name>
    <name type="common">Eelgrass</name>
    <dbReference type="NCBI Taxonomy" id="29655"/>
    <lineage>
        <taxon>Eukaryota</taxon>
        <taxon>Viridiplantae</taxon>
        <taxon>Streptophyta</taxon>
        <taxon>Embryophyta</taxon>
        <taxon>Tracheophyta</taxon>
        <taxon>Spermatophyta</taxon>
        <taxon>Magnoliopsida</taxon>
        <taxon>Liliopsida</taxon>
        <taxon>Zosteraceae</taxon>
        <taxon>Zostera</taxon>
    </lineage>
</organism>
<dbReference type="STRING" id="29655.A0A0K9Q6E5"/>
<dbReference type="FunFam" id="1.10.418.10:FF:000034">
    <property type="entry name" value="Fimbrin-2 like"/>
    <property type="match status" value="1"/>
</dbReference>
<dbReference type="OrthoDB" id="431378at2759"/>
<dbReference type="InterPro" id="IPR001715">
    <property type="entry name" value="CH_dom"/>
</dbReference>
<dbReference type="Proteomes" id="UP000036987">
    <property type="component" value="Unassembled WGS sequence"/>
</dbReference>
<gene>
    <name evidence="5" type="ORF">ZOSMA_101G00660</name>
</gene>
<dbReference type="SMART" id="SM00033">
    <property type="entry name" value="CH"/>
    <property type="match status" value="4"/>
</dbReference>
<protein>
    <submittedName>
        <fullName evidence="5">Putative Fimbrin</fullName>
    </submittedName>
</protein>
<comment type="caution">
    <text evidence="5">The sequence shown here is derived from an EMBL/GenBank/DDBJ whole genome shotgun (WGS) entry which is preliminary data.</text>
</comment>
<accession>A0A0K9Q6E5</accession>
<dbReference type="GO" id="GO:0051017">
    <property type="term" value="P:actin filament bundle assembly"/>
    <property type="evidence" value="ECO:0000318"/>
    <property type="project" value="GO_Central"/>
</dbReference>
<dbReference type="SUPFAM" id="SSF47473">
    <property type="entry name" value="EF-hand"/>
    <property type="match status" value="1"/>
</dbReference>
<dbReference type="InterPro" id="IPR039959">
    <property type="entry name" value="Fimbrin/Plastin"/>
</dbReference>
<feature type="domain" description="Calponin-homology (CH)" evidence="4">
    <location>
        <begin position="268"/>
        <end position="371"/>
    </location>
</feature>
<feature type="domain" description="Calponin-homology (CH)" evidence="4">
    <location>
        <begin position="520"/>
        <end position="628"/>
    </location>
</feature>
<evidence type="ECO:0000256" key="2">
    <source>
        <dbReference type="ARBA" id="ARBA00022737"/>
    </source>
</evidence>
<evidence type="ECO:0000313" key="6">
    <source>
        <dbReference type="Proteomes" id="UP000036987"/>
    </source>
</evidence>
<dbReference type="InterPro" id="IPR036872">
    <property type="entry name" value="CH_dom_sf"/>
</dbReference>
<name>A0A0K9Q6E5_ZOSMR</name>
<dbReference type="Gene3D" id="1.10.238.10">
    <property type="entry name" value="EF-hand"/>
    <property type="match status" value="1"/>
</dbReference>
<dbReference type="AlphaFoldDB" id="A0A0K9Q6E5"/>
<sequence length="646" mass="72627">MSSFIGIVVSDQSLHNQFTQVELLTLKSKFLLASKESSGHVTIEDLPSLMSNLKAFSGKLSEKDILNILRQTYSNTSQEIDFESFLKVYLNIQQGISMKSGSVKHSSSFLKATTTTLLHTISESEKASYVSHINTYLGEDLFLNKYLPLDPETNDLFDLAKDGVLFCKLINVAVAGTIDERAINTKRVLNPWERNENHTLCLNSAKAIGCTLVNIGTQDLIEGRPHLVLGLLSQIIKIQLLADLSLKKTPQLVELVDDSNDVEELMSLAPEKVLLKWMNFHLKKAGYKKIVNNFSSDIKDGEAYIYLLSALIPEIATTTAFDIKYPIERAKWVLDQAAIIDCQNILTPKDIVDGSTNLNLTFVAQIFQHRNGLSVPETADTITKQIEFASIPEDDELDTREERAFRLWINSLGVEEHVSNVFEDLRTGWVLLQVLDKVSPGSVNWKFASKPPIKMPFRKVENCNQVIRIGQQLKFSLVNLAGNDIVQGNKKLTLAFLWQLMRFSILQVLNNLRFHSQGKEITDVDILNWANCKVKSVGKSSRIESFKDKSISTGVFFLELLSAVEPRVVNWKLVTKGEEEEEKKLNATYLISVGRKLGCSIFLLPEDIIEVNQKMILTLTATIMQWSLCQADAKISKPSVMVEKKL</sequence>
<dbReference type="CDD" id="cd21299">
    <property type="entry name" value="CH_AtFIM_like_rpt3"/>
    <property type="match status" value="1"/>
</dbReference>
<dbReference type="PANTHER" id="PTHR19961:SF79">
    <property type="entry name" value="FIMBRIN-5"/>
    <property type="match status" value="1"/>
</dbReference>
<dbReference type="GO" id="GO:0005884">
    <property type="term" value="C:actin filament"/>
    <property type="evidence" value="ECO:0000318"/>
    <property type="project" value="GO_Central"/>
</dbReference>
<dbReference type="Gene3D" id="1.10.418.10">
    <property type="entry name" value="Calponin-like domain"/>
    <property type="match status" value="4"/>
</dbReference>
<dbReference type="PANTHER" id="PTHR19961">
    <property type="entry name" value="FIMBRIN/PLASTIN"/>
    <property type="match status" value="1"/>
</dbReference>
<keyword evidence="6" id="KW-1185">Reference proteome</keyword>
<evidence type="ECO:0000256" key="1">
    <source>
        <dbReference type="ARBA" id="ARBA00011385"/>
    </source>
</evidence>
<dbReference type="FunFam" id="1.10.418.10:FF:000031">
    <property type="entry name" value="Fimbrin-2 like"/>
    <property type="match status" value="1"/>
</dbReference>
<dbReference type="PROSITE" id="PS00019">
    <property type="entry name" value="ACTININ_1"/>
    <property type="match status" value="1"/>
</dbReference>
<dbReference type="EMBL" id="LFYR01000025">
    <property type="protein sequence ID" value="KMZ76482.1"/>
    <property type="molecule type" value="Genomic_DNA"/>
</dbReference>
<dbReference type="GO" id="GO:0005737">
    <property type="term" value="C:cytoplasm"/>
    <property type="evidence" value="ECO:0000318"/>
    <property type="project" value="GO_Central"/>
</dbReference>
<feature type="domain" description="Calponin-homology (CH)" evidence="4">
    <location>
        <begin position="123"/>
        <end position="240"/>
    </location>
</feature>
<comment type="subunit">
    <text evidence="1">Interacts with F-actin.</text>
</comment>
<dbReference type="PROSITE" id="PS00020">
    <property type="entry name" value="ACTININ_2"/>
    <property type="match status" value="1"/>
</dbReference>